<evidence type="ECO:0000256" key="6">
    <source>
        <dbReference type="SAM" id="Phobius"/>
    </source>
</evidence>
<dbReference type="HOGENOM" id="CLU_042154_0_0_10"/>
<feature type="transmembrane region" description="Helical" evidence="6">
    <location>
        <begin position="257"/>
        <end position="278"/>
    </location>
</feature>
<protein>
    <submittedName>
        <fullName evidence="7">Multi antimicrobial extrusion protein MatE</fullName>
    </submittedName>
</protein>
<feature type="transmembrane region" description="Helical" evidence="6">
    <location>
        <begin position="176"/>
        <end position="194"/>
    </location>
</feature>
<dbReference type="InterPro" id="IPR002528">
    <property type="entry name" value="MATE_fam"/>
</dbReference>
<evidence type="ECO:0000256" key="2">
    <source>
        <dbReference type="ARBA" id="ARBA00022475"/>
    </source>
</evidence>
<feature type="transmembrane region" description="Helical" evidence="6">
    <location>
        <begin position="334"/>
        <end position="355"/>
    </location>
</feature>
<keyword evidence="5 6" id="KW-0472">Membrane</keyword>
<feature type="transmembrane region" description="Helical" evidence="6">
    <location>
        <begin position="37"/>
        <end position="58"/>
    </location>
</feature>
<sequence>MKLIKTSIFSFIISFIKISSGFIVNKIVAVLTGPSGIAVIGTFNNFVTIALSIANGSINTGVVKYTSEYNGQGNKLKKLFSTSLVISFTCSIVTSLVLLLFSDFFSIFLLKDIRYKSIFKVFGLTIVFYSINSLLISILNGKGDIKKYTIINTTTSIISLVLSIVLIYFFEIDGALYSLVLSQTLVFFVTVLLLKKCEWFVFDYFNKGLNKFHMVNLFKFSLMTITTALTVPISQIVVRNTLIRDLGINDAGYWQAIMRISDGYLLIVTTSLSTYFLPKLSSLKTNFEIKSEIYNGLKIITPFVLASCLIIYLLRFVIIKILFTEEFLEIESLFIWQLLGDFFKIISWIIGYLMLAKAMTKLYIITDIGFSIMYVLLNLLFIKFYGLKGATIAFSLNYFIYLIMICFLFRKIIFSKFKLS</sequence>
<feature type="transmembrane region" description="Helical" evidence="6">
    <location>
        <begin position="151"/>
        <end position="170"/>
    </location>
</feature>
<dbReference type="PANTHER" id="PTHR30250:SF30">
    <property type="entry name" value="LIPID III FLIPPASE"/>
    <property type="match status" value="1"/>
</dbReference>
<gene>
    <name evidence="7" type="ordered locus">Pedsa_3235</name>
</gene>
<dbReference type="InterPro" id="IPR044550">
    <property type="entry name" value="WzxE"/>
</dbReference>
<evidence type="ECO:0000313" key="7">
    <source>
        <dbReference type="EMBL" id="ADY53771.1"/>
    </source>
</evidence>
<keyword evidence="8" id="KW-1185">Reference proteome</keyword>
<dbReference type="GO" id="GO:0015297">
    <property type="term" value="F:antiporter activity"/>
    <property type="evidence" value="ECO:0007669"/>
    <property type="project" value="InterPro"/>
</dbReference>
<name>F0SBE4_PSESL</name>
<dbReference type="Proteomes" id="UP000000310">
    <property type="component" value="Chromosome"/>
</dbReference>
<dbReference type="RefSeq" id="WP_013634256.1">
    <property type="nucleotide sequence ID" value="NC_015177.1"/>
</dbReference>
<dbReference type="OrthoDB" id="9769862at2"/>
<feature type="transmembrane region" description="Helical" evidence="6">
    <location>
        <begin position="79"/>
        <end position="101"/>
    </location>
</feature>
<dbReference type="eggNOG" id="COG2244">
    <property type="taxonomic scope" value="Bacteria"/>
</dbReference>
<accession>F0SBE4</accession>
<evidence type="ECO:0000313" key="8">
    <source>
        <dbReference type="Proteomes" id="UP000000310"/>
    </source>
</evidence>
<dbReference type="EMBL" id="CP002545">
    <property type="protein sequence ID" value="ADY53771.1"/>
    <property type="molecule type" value="Genomic_DNA"/>
</dbReference>
<comment type="subcellular location">
    <subcellularLocation>
        <location evidence="1">Cell membrane</location>
        <topology evidence="1">Multi-pass membrane protein</topology>
    </subcellularLocation>
</comment>
<feature type="transmembrane region" description="Helical" evidence="6">
    <location>
        <begin position="390"/>
        <end position="409"/>
    </location>
</feature>
<reference evidence="8" key="2">
    <citation type="submission" date="2011-02" db="EMBL/GenBank/DDBJ databases">
        <title>The complete genome of Pedobacter saltans DSM 12145.</title>
        <authorList>
            <consortium name="US DOE Joint Genome Institute (JGI-PGF)"/>
            <person name="Lucas S."/>
            <person name="Copeland A."/>
            <person name="Lapidus A."/>
            <person name="Bruce D."/>
            <person name="Goodwin L."/>
            <person name="Pitluck S."/>
            <person name="Kyrpides N."/>
            <person name="Mavromatis K."/>
            <person name="Pagani I."/>
            <person name="Ivanova N."/>
            <person name="Ovchinnikova G."/>
            <person name="Lu M."/>
            <person name="Detter J.C."/>
            <person name="Han C."/>
            <person name="Land M."/>
            <person name="Hauser L."/>
            <person name="Markowitz V."/>
            <person name="Cheng J.-F."/>
            <person name="Hugenholtz P."/>
            <person name="Woyke T."/>
            <person name="Wu D."/>
            <person name="Tindall B."/>
            <person name="Pomrenke H.G."/>
            <person name="Brambilla E."/>
            <person name="Klenk H.-P."/>
            <person name="Eisen J.A."/>
        </authorList>
    </citation>
    <scope>NUCLEOTIDE SEQUENCE [LARGE SCALE GENOMIC DNA]</scope>
    <source>
        <strain evidence="8">ATCC 51119 / DSM 12145 / JCM 21818 / LMG 10337 / NBRC 100064 / NCIMB 13643</strain>
    </source>
</reference>
<organism evidence="7 8">
    <name type="scientific">Pseudopedobacter saltans (strain ATCC 51119 / DSM 12145 / JCM 21818 / CCUG 39354 / LMG 10337 / NBRC 100064 / NCIMB 13643)</name>
    <name type="common">Pedobacter saltans</name>
    <dbReference type="NCBI Taxonomy" id="762903"/>
    <lineage>
        <taxon>Bacteria</taxon>
        <taxon>Pseudomonadati</taxon>
        <taxon>Bacteroidota</taxon>
        <taxon>Sphingobacteriia</taxon>
        <taxon>Sphingobacteriales</taxon>
        <taxon>Sphingobacteriaceae</taxon>
        <taxon>Pseudopedobacter</taxon>
    </lineage>
</organism>
<dbReference type="STRING" id="762903.Pedsa_3235"/>
<dbReference type="AlphaFoldDB" id="F0SBE4"/>
<feature type="transmembrane region" description="Helical" evidence="6">
    <location>
        <begin position="121"/>
        <end position="139"/>
    </location>
</feature>
<dbReference type="CDD" id="cd13125">
    <property type="entry name" value="MATE_like_10"/>
    <property type="match status" value="1"/>
</dbReference>
<keyword evidence="2" id="KW-1003">Cell membrane</keyword>
<feature type="transmembrane region" description="Helical" evidence="6">
    <location>
        <begin position="299"/>
        <end position="322"/>
    </location>
</feature>
<feature type="transmembrane region" description="Helical" evidence="6">
    <location>
        <begin position="215"/>
        <end position="237"/>
    </location>
</feature>
<dbReference type="PANTHER" id="PTHR30250">
    <property type="entry name" value="PST FAMILY PREDICTED COLANIC ACID TRANSPORTER"/>
    <property type="match status" value="1"/>
</dbReference>
<evidence type="ECO:0000256" key="4">
    <source>
        <dbReference type="ARBA" id="ARBA00022989"/>
    </source>
</evidence>
<keyword evidence="3 6" id="KW-0812">Transmembrane</keyword>
<proteinExistence type="predicted"/>
<dbReference type="KEGG" id="psn:Pedsa_3235"/>
<feature type="transmembrane region" description="Helical" evidence="6">
    <location>
        <begin position="7"/>
        <end position="31"/>
    </location>
</feature>
<evidence type="ECO:0000256" key="3">
    <source>
        <dbReference type="ARBA" id="ARBA00022692"/>
    </source>
</evidence>
<evidence type="ECO:0000256" key="5">
    <source>
        <dbReference type="ARBA" id="ARBA00023136"/>
    </source>
</evidence>
<dbReference type="Pfam" id="PF01554">
    <property type="entry name" value="MatE"/>
    <property type="match status" value="1"/>
</dbReference>
<feature type="transmembrane region" description="Helical" evidence="6">
    <location>
        <begin position="362"/>
        <end position="384"/>
    </location>
</feature>
<dbReference type="InterPro" id="IPR050833">
    <property type="entry name" value="Poly_Biosynth_Transport"/>
</dbReference>
<dbReference type="GO" id="GO:0005886">
    <property type="term" value="C:plasma membrane"/>
    <property type="evidence" value="ECO:0007669"/>
    <property type="project" value="UniProtKB-SubCell"/>
</dbReference>
<keyword evidence="4 6" id="KW-1133">Transmembrane helix</keyword>
<dbReference type="GO" id="GO:0042910">
    <property type="term" value="F:xenobiotic transmembrane transporter activity"/>
    <property type="evidence" value="ECO:0007669"/>
    <property type="project" value="InterPro"/>
</dbReference>
<reference evidence="7 8" key="1">
    <citation type="journal article" date="2011" name="Stand. Genomic Sci.">
        <title>Complete genome sequence of the gliding, heparinolytic Pedobacter saltans type strain (113).</title>
        <authorList>
            <person name="Liolios K."/>
            <person name="Sikorski J."/>
            <person name="Lu M."/>
            <person name="Nolan M."/>
            <person name="Lapidus A."/>
            <person name="Lucas S."/>
            <person name="Hammon N."/>
            <person name="Deshpande S."/>
            <person name="Cheng J.F."/>
            <person name="Tapia R."/>
            <person name="Han C."/>
            <person name="Goodwin L."/>
            <person name="Pitluck S."/>
            <person name="Huntemann M."/>
            <person name="Ivanova N."/>
            <person name="Pagani I."/>
            <person name="Mavromatis K."/>
            <person name="Ovchinikova G."/>
            <person name="Pati A."/>
            <person name="Chen A."/>
            <person name="Palaniappan K."/>
            <person name="Land M."/>
            <person name="Hauser L."/>
            <person name="Brambilla E.M."/>
            <person name="Kotsyurbenko O."/>
            <person name="Rohde M."/>
            <person name="Tindall B.J."/>
            <person name="Abt B."/>
            <person name="Goker M."/>
            <person name="Detter J.C."/>
            <person name="Woyke T."/>
            <person name="Bristow J."/>
            <person name="Eisen J.A."/>
            <person name="Markowitz V."/>
            <person name="Hugenholtz P."/>
            <person name="Klenk H.P."/>
            <person name="Kyrpides N.C."/>
        </authorList>
    </citation>
    <scope>NUCLEOTIDE SEQUENCE [LARGE SCALE GENOMIC DNA]</scope>
    <source>
        <strain evidence="8">ATCC 51119 / DSM 12145 / JCM 21818 / LMG 10337 / NBRC 100064 / NCIMB 13643</strain>
    </source>
</reference>
<dbReference type="GO" id="GO:0009246">
    <property type="term" value="P:enterobacterial common antigen biosynthetic process"/>
    <property type="evidence" value="ECO:0007669"/>
    <property type="project" value="InterPro"/>
</dbReference>
<evidence type="ECO:0000256" key="1">
    <source>
        <dbReference type="ARBA" id="ARBA00004651"/>
    </source>
</evidence>